<accession>A0A3B1AJV4</accession>
<sequence length="34" mass="4135">NTDESPLGILKKRYARGEINEDEYIRRRNELEKK</sequence>
<protein>
    <recommendedName>
        <fullName evidence="1">SHOCT domain-containing protein</fullName>
    </recommendedName>
</protein>
<dbReference type="AlphaFoldDB" id="A0A3B1AJV4"/>
<dbReference type="InterPro" id="IPR018649">
    <property type="entry name" value="SHOCT"/>
</dbReference>
<proteinExistence type="predicted"/>
<name>A0A3B1AJV4_9ZZZZ</name>
<evidence type="ECO:0000313" key="2">
    <source>
        <dbReference type="EMBL" id="VAW92946.1"/>
    </source>
</evidence>
<dbReference type="Pfam" id="PF09851">
    <property type="entry name" value="SHOCT"/>
    <property type="match status" value="1"/>
</dbReference>
<dbReference type="EMBL" id="UOFT01000029">
    <property type="protein sequence ID" value="VAW92946.1"/>
    <property type="molecule type" value="Genomic_DNA"/>
</dbReference>
<organism evidence="2">
    <name type="scientific">hydrothermal vent metagenome</name>
    <dbReference type="NCBI Taxonomy" id="652676"/>
    <lineage>
        <taxon>unclassified sequences</taxon>
        <taxon>metagenomes</taxon>
        <taxon>ecological metagenomes</taxon>
    </lineage>
</organism>
<reference evidence="2" key="1">
    <citation type="submission" date="2018-06" db="EMBL/GenBank/DDBJ databases">
        <authorList>
            <person name="Zhirakovskaya E."/>
        </authorList>
    </citation>
    <scope>NUCLEOTIDE SEQUENCE</scope>
</reference>
<feature type="non-terminal residue" evidence="2">
    <location>
        <position position="1"/>
    </location>
</feature>
<gene>
    <name evidence="2" type="ORF">MNBD_GAMMA23-793</name>
</gene>
<evidence type="ECO:0000259" key="1">
    <source>
        <dbReference type="Pfam" id="PF09851"/>
    </source>
</evidence>
<feature type="domain" description="SHOCT" evidence="1">
    <location>
        <begin position="6"/>
        <end position="31"/>
    </location>
</feature>